<dbReference type="InterPro" id="IPR023753">
    <property type="entry name" value="FAD/NAD-binding_dom"/>
</dbReference>
<accession>A0A4R3HTA6</accession>
<name>A0A4R3HTA6_9GAMM</name>
<dbReference type="InterPro" id="IPR036188">
    <property type="entry name" value="FAD/NAD-bd_sf"/>
</dbReference>
<evidence type="ECO:0000259" key="2">
    <source>
        <dbReference type="Pfam" id="PF14691"/>
    </source>
</evidence>
<proteinExistence type="predicted"/>
<dbReference type="Gene3D" id="3.50.50.60">
    <property type="entry name" value="FAD/NAD(P)-binding domain"/>
    <property type="match status" value="2"/>
</dbReference>
<keyword evidence="4" id="KW-1185">Reference proteome</keyword>
<gene>
    <name evidence="3" type="ORF">BCF53_1259</name>
</gene>
<dbReference type="InterPro" id="IPR009051">
    <property type="entry name" value="Helical_ferredxn"/>
</dbReference>
<dbReference type="GO" id="GO:0016491">
    <property type="term" value="F:oxidoreductase activity"/>
    <property type="evidence" value="ECO:0007669"/>
    <property type="project" value="InterPro"/>
</dbReference>
<evidence type="ECO:0000313" key="3">
    <source>
        <dbReference type="EMBL" id="TCS36387.1"/>
    </source>
</evidence>
<dbReference type="EMBL" id="SLZR01000025">
    <property type="protein sequence ID" value="TCS36387.1"/>
    <property type="molecule type" value="Genomic_DNA"/>
</dbReference>
<protein>
    <submittedName>
        <fullName evidence="3">Glutamate synthase (NADPH/NADH) small chain</fullName>
    </submittedName>
</protein>
<dbReference type="OrthoDB" id="9803192at2"/>
<dbReference type="PRINTS" id="PR00419">
    <property type="entry name" value="ADXRDTASE"/>
</dbReference>
<organism evidence="3 4">
    <name type="scientific">Reinekea marinisedimentorum</name>
    <dbReference type="NCBI Taxonomy" id="230495"/>
    <lineage>
        <taxon>Bacteria</taxon>
        <taxon>Pseudomonadati</taxon>
        <taxon>Pseudomonadota</taxon>
        <taxon>Gammaproteobacteria</taxon>
        <taxon>Oceanospirillales</taxon>
        <taxon>Saccharospirillaceae</taxon>
        <taxon>Reinekea</taxon>
    </lineage>
</organism>
<feature type="domain" description="FAD/NAD(P)-binding" evidence="1">
    <location>
        <begin position="140"/>
        <end position="432"/>
    </location>
</feature>
<dbReference type="InterPro" id="IPR028261">
    <property type="entry name" value="DPD_II"/>
</dbReference>
<evidence type="ECO:0000313" key="4">
    <source>
        <dbReference type="Proteomes" id="UP000295793"/>
    </source>
</evidence>
<dbReference type="PANTHER" id="PTHR42783:SF3">
    <property type="entry name" value="GLUTAMATE SYNTHASE [NADPH] SMALL CHAIN-RELATED"/>
    <property type="match status" value="1"/>
</dbReference>
<dbReference type="RefSeq" id="WP_132703867.1">
    <property type="nucleotide sequence ID" value="NZ_SLZR01000025.1"/>
</dbReference>
<dbReference type="Proteomes" id="UP000295793">
    <property type="component" value="Unassembled WGS sequence"/>
</dbReference>
<dbReference type="Pfam" id="PF07992">
    <property type="entry name" value="Pyr_redox_2"/>
    <property type="match status" value="1"/>
</dbReference>
<comment type="caution">
    <text evidence="3">The sequence shown here is derived from an EMBL/GenBank/DDBJ whole genome shotgun (WGS) entry which is preliminary data.</text>
</comment>
<dbReference type="AlphaFoldDB" id="A0A4R3HTA6"/>
<feature type="domain" description="Dihydroprymidine dehydrogenase" evidence="2">
    <location>
        <begin position="19"/>
        <end position="125"/>
    </location>
</feature>
<dbReference type="GO" id="GO:0051536">
    <property type="term" value="F:iron-sulfur cluster binding"/>
    <property type="evidence" value="ECO:0007669"/>
    <property type="project" value="InterPro"/>
</dbReference>
<dbReference type="SUPFAM" id="SSF51971">
    <property type="entry name" value="Nucleotide-binding domain"/>
    <property type="match status" value="1"/>
</dbReference>
<dbReference type="Gene3D" id="1.10.1060.10">
    <property type="entry name" value="Alpha-helical ferredoxin"/>
    <property type="match status" value="1"/>
</dbReference>
<sequence>MNIQNKVVEASQVSVLDEMFSDIKPALTERQASYESSRCYYCYDAPCVKACPSDINIPSFIASIHNGDIEGAAETIYSENILGGSCSRVCPTEILCEQACVRNKEAECSPVLIGLLQRHATDNAQFADHPFERAPSTGKTIAVVGAGPAGLSCAHRLALLGHNVEIFEAQSKAGGLNEYGIAKYKLTDNFAQKEIDFILEVGGITLHTNKALGKDIHLEELTEKFDAVFLGIGLQGVRDLGIENEDKPGIYNAVDFISELRQAETADQLVVPEKSAVVIGAGNTAIDMACQLKRLGTEEVTLVYRRGTEDMSATKHEQQIAKDHEVRIKTWSRPEALLFDEDDKLTGIRFQKTETVDGKLIDTDEQFDVPCEAVFKAVGQTLTYPASEPTTPDSGSKITTAENFKTSIEKVYAGGDCTGVGEDLTVEAVQQGKLAAIAIDEQLKTEGN</sequence>
<evidence type="ECO:0000259" key="1">
    <source>
        <dbReference type="Pfam" id="PF07992"/>
    </source>
</evidence>
<dbReference type="PANTHER" id="PTHR42783">
    <property type="entry name" value="GLUTAMATE SYNTHASE [NADPH] SMALL CHAIN"/>
    <property type="match status" value="1"/>
</dbReference>
<dbReference type="SUPFAM" id="SSF46548">
    <property type="entry name" value="alpha-helical ferredoxin"/>
    <property type="match status" value="1"/>
</dbReference>
<reference evidence="3 4" key="1">
    <citation type="submission" date="2019-03" db="EMBL/GenBank/DDBJ databases">
        <title>Genomic Encyclopedia of Archaeal and Bacterial Type Strains, Phase II (KMG-II): from individual species to whole genera.</title>
        <authorList>
            <person name="Goeker M."/>
        </authorList>
    </citation>
    <scope>NUCLEOTIDE SEQUENCE [LARGE SCALE GENOMIC DNA]</scope>
    <source>
        <strain evidence="3 4">DSM 15388</strain>
    </source>
</reference>
<dbReference type="Pfam" id="PF14691">
    <property type="entry name" value="Fer4_20"/>
    <property type="match status" value="1"/>
</dbReference>